<dbReference type="EMBL" id="PNBW01000123">
    <property type="protein sequence ID" value="TMO70800.1"/>
    <property type="molecule type" value="Genomic_DNA"/>
</dbReference>
<organism evidence="3 6">
    <name type="scientific">Pseudoalteromonas aurantia</name>
    <dbReference type="NCBI Taxonomy" id="43654"/>
    <lineage>
        <taxon>Bacteria</taxon>
        <taxon>Pseudomonadati</taxon>
        <taxon>Pseudomonadota</taxon>
        <taxon>Gammaproteobacteria</taxon>
        <taxon>Alteromonadales</taxon>
        <taxon>Pseudoalteromonadaceae</taxon>
        <taxon>Pseudoalteromonas</taxon>
    </lineage>
</organism>
<dbReference type="AlphaFoldDB" id="A0A5S3VCI7"/>
<accession>A0A5S3VCI7</accession>
<proteinExistence type="predicted"/>
<feature type="compositionally biased region" description="Basic and acidic residues" evidence="1">
    <location>
        <begin position="147"/>
        <end position="158"/>
    </location>
</feature>
<name>A0A5S3VCI7_9GAMM</name>
<dbReference type="Pfam" id="PF12048">
    <property type="entry name" value="DUF3530"/>
    <property type="match status" value="1"/>
</dbReference>
<evidence type="ECO:0000256" key="1">
    <source>
        <dbReference type="SAM" id="MobiDB-lite"/>
    </source>
</evidence>
<keyword evidence="2" id="KW-1133">Transmembrane helix</keyword>
<dbReference type="OrthoDB" id="9776279at2"/>
<dbReference type="SUPFAM" id="SSF53474">
    <property type="entry name" value="alpha/beta-Hydrolases"/>
    <property type="match status" value="1"/>
</dbReference>
<dbReference type="Proteomes" id="UP000307217">
    <property type="component" value="Unassembled WGS sequence"/>
</dbReference>
<comment type="caution">
    <text evidence="3">The sequence shown here is derived from an EMBL/GenBank/DDBJ whole genome shotgun (WGS) entry which is preliminary data.</text>
</comment>
<feature type="transmembrane region" description="Helical" evidence="2">
    <location>
        <begin position="35"/>
        <end position="57"/>
    </location>
</feature>
<keyword evidence="2" id="KW-0472">Membrane</keyword>
<dbReference type="Proteomes" id="UP000307164">
    <property type="component" value="Unassembled WGS sequence"/>
</dbReference>
<keyword evidence="5" id="KW-1185">Reference proteome</keyword>
<protein>
    <submittedName>
        <fullName evidence="3">DUF3530 domain-containing protein</fullName>
    </submittedName>
</protein>
<reference evidence="3 6" key="1">
    <citation type="submission" date="2018-01" db="EMBL/GenBank/DDBJ databases">
        <authorList>
            <person name="Paulsen S."/>
            <person name="Gram L.K."/>
        </authorList>
    </citation>
    <scope>NUCLEOTIDE SEQUENCE [LARGE SCALE GENOMIC DNA]</scope>
    <source>
        <strain evidence="3 6">S3790</strain>
        <strain evidence="4">S3895</strain>
    </source>
</reference>
<dbReference type="InterPro" id="IPR022529">
    <property type="entry name" value="DUF3530"/>
</dbReference>
<reference evidence="6" key="2">
    <citation type="submission" date="2019-06" db="EMBL/GenBank/DDBJ databases">
        <title>Co-occurence of chitin degradation, pigmentation and bioactivity in marine Pseudoalteromonas.</title>
        <authorList>
            <person name="Sonnenschein E.C."/>
            <person name="Bech P.K."/>
        </authorList>
    </citation>
    <scope>NUCLEOTIDE SEQUENCE [LARGE SCALE GENOMIC DNA]</scope>
    <source>
        <strain evidence="6">S3790</strain>
        <strain evidence="4">S3895</strain>
    </source>
</reference>
<evidence type="ECO:0000313" key="4">
    <source>
        <dbReference type="EMBL" id="TMO70800.1"/>
    </source>
</evidence>
<evidence type="ECO:0000313" key="6">
    <source>
        <dbReference type="Proteomes" id="UP000307217"/>
    </source>
</evidence>
<keyword evidence="2" id="KW-0812">Transmembrane</keyword>
<feature type="transmembrane region" description="Helical" evidence="2">
    <location>
        <begin position="6"/>
        <end position="23"/>
    </location>
</feature>
<evidence type="ECO:0000313" key="3">
    <source>
        <dbReference type="EMBL" id="TMO69238.1"/>
    </source>
</evidence>
<gene>
    <name evidence="3" type="ORF">CWC19_05835</name>
    <name evidence="4" type="ORF">CWC20_19275</name>
</gene>
<sequence length="328" mass="37773">MNHVVIFILSWVNIQLLLPISIIRSDESRKLMRTFFYFLFLWSLLLSTYLGAADFVMPESRLDIEKRDLSKYFNTEMLIDIETDEGKSFAVFSQYMAPQKRGVIILLPDIGHSPLSYNGFNYLYQALADDGFDTYALQIPEVIYEKPKNADDDQRPAEESDADDSGSMDDKIMPAMQSVDIGLPEAALDDYKTQLVAIFKALYSQLTMRQQEKLVVIAQGTSAGIFGEYLAELPNIKLDAFIAISAQLPHSDRQRHLPANFSLISPPLLDVFYSNDSPIVTRNMAERIRWVKRNSKFDYRQRQLFGLTTEMRQHQRLRKEVDGFLRQL</sequence>
<reference evidence="3" key="3">
    <citation type="submission" date="2019-09" db="EMBL/GenBank/DDBJ databases">
        <title>Co-occurence of chitin degradation, pigmentation and bioactivity in marine Pseudoalteromonas.</title>
        <authorList>
            <person name="Sonnenschein E.C."/>
            <person name="Bech P.K."/>
        </authorList>
    </citation>
    <scope>NUCLEOTIDE SEQUENCE</scope>
    <source>
        <strain evidence="3">S3790</strain>
        <strain evidence="5">S3895</strain>
    </source>
</reference>
<dbReference type="InterPro" id="IPR029058">
    <property type="entry name" value="AB_hydrolase_fold"/>
</dbReference>
<feature type="region of interest" description="Disordered" evidence="1">
    <location>
        <begin position="147"/>
        <end position="169"/>
    </location>
</feature>
<evidence type="ECO:0000256" key="2">
    <source>
        <dbReference type="SAM" id="Phobius"/>
    </source>
</evidence>
<dbReference type="EMBL" id="PNBX01000022">
    <property type="protein sequence ID" value="TMO69238.1"/>
    <property type="molecule type" value="Genomic_DNA"/>
</dbReference>
<evidence type="ECO:0000313" key="5">
    <source>
        <dbReference type="Proteomes" id="UP000307164"/>
    </source>
</evidence>